<evidence type="ECO:0000256" key="1">
    <source>
        <dbReference type="SAM" id="MobiDB-lite"/>
    </source>
</evidence>
<evidence type="ECO:0000313" key="2">
    <source>
        <dbReference type="EMBL" id="KYM89635.1"/>
    </source>
</evidence>
<dbReference type="Proteomes" id="UP000078540">
    <property type="component" value="Unassembled WGS sequence"/>
</dbReference>
<name>A0A195BRJ8_9HYME</name>
<feature type="region of interest" description="Disordered" evidence="1">
    <location>
        <begin position="1"/>
        <end position="22"/>
    </location>
</feature>
<reference evidence="2 3" key="1">
    <citation type="submission" date="2015-09" db="EMBL/GenBank/DDBJ databases">
        <title>Atta colombica WGS genome.</title>
        <authorList>
            <person name="Nygaard S."/>
            <person name="Hu H."/>
            <person name="Boomsma J."/>
            <person name="Zhang G."/>
        </authorList>
    </citation>
    <scope>NUCLEOTIDE SEQUENCE [LARGE SCALE GENOMIC DNA]</scope>
    <source>
        <strain evidence="2">Treedump-2</strain>
        <tissue evidence="2">Whole body</tissue>
    </source>
</reference>
<proteinExistence type="predicted"/>
<sequence>MKKNREIMRSVERGSGHDESRNEIFERRRTDVGRCFYERQAVCVDVNYIGGHGEQIAASSDAHGLQHTYVAGEVIGSLSVSPSPSRAGIFKVDKSWRSVTGKGEDRERFSFSFARETYNRSRERERWRATECSPTAKPSDGTSWEKRRKGENED</sequence>
<protein>
    <submittedName>
        <fullName evidence="2">Uncharacterized protein</fullName>
    </submittedName>
</protein>
<organism evidence="2 3">
    <name type="scientific">Atta colombica</name>
    <dbReference type="NCBI Taxonomy" id="520822"/>
    <lineage>
        <taxon>Eukaryota</taxon>
        <taxon>Metazoa</taxon>
        <taxon>Ecdysozoa</taxon>
        <taxon>Arthropoda</taxon>
        <taxon>Hexapoda</taxon>
        <taxon>Insecta</taxon>
        <taxon>Pterygota</taxon>
        <taxon>Neoptera</taxon>
        <taxon>Endopterygota</taxon>
        <taxon>Hymenoptera</taxon>
        <taxon>Apocrita</taxon>
        <taxon>Aculeata</taxon>
        <taxon>Formicoidea</taxon>
        <taxon>Formicidae</taxon>
        <taxon>Myrmicinae</taxon>
        <taxon>Atta</taxon>
    </lineage>
</organism>
<gene>
    <name evidence="2" type="ORF">ALC53_01947</name>
</gene>
<evidence type="ECO:0000313" key="3">
    <source>
        <dbReference type="Proteomes" id="UP000078540"/>
    </source>
</evidence>
<accession>A0A195BRJ8</accession>
<dbReference type="AlphaFoldDB" id="A0A195BRJ8"/>
<keyword evidence="3" id="KW-1185">Reference proteome</keyword>
<dbReference type="EMBL" id="KQ976417">
    <property type="protein sequence ID" value="KYM89635.1"/>
    <property type="molecule type" value="Genomic_DNA"/>
</dbReference>
<feature type="region of interest" description="Disordered" evidence="1">
    <location>
        <begin position="117"/>
        <end position="154"/>
    </location>
</feature>
<feature type="compositionally biased region" description="Basic and acidic residues" evidence="1">
    <location>
        <begin position="143"/>
        <end position="154"/>
    </location>
</feature>
<feature type="compositionally biased region" description="Basic and acidic residues" evidence="1">
    <location>
        <begin position="117"/>
        <end position="129"/>
    </location>
</feature>